<reference evidence="2 3" key="1">
    <citation type="submission" date="2019-08" db="EMBL/GenBank/DDBJ databases">
        <title>In-depth cultivation of the pig gut microbiome towards novel bacterial diversity and tailored functional studies.</title>
        <authorList>
            <person name="Wylensek D."/>
            <person name="Hitch T.C.A."/>
            <person name="Clavel T."/>
        </authorList>
    </citation>
    <scope>NUCLEOTIDE SEQUENCE [LARGE SCALE GENOMIC DNA]</scope>
    <source>
        <strain evidence="2 3">WCA-389-WT-23D1</strain>
    </source>
</reference>
<name>A0A7X2TAZ0_9CLOT</name>
<comment type="caution">
    <text evidence="2">The sequence shown here is derived from an EMBL/GenBank/DDBJ whole genome shotgun (WGS) entry which is preliminary data.</text>
</comment>
<dbReference type="AlphaFoldDB" id="A0A7X2TAZ0"/>
<dbReference type="EMBL" id="VUMD01000001">
    <property type="protein sequence ID" value="MSS35394.1"/>
    <property type="molecule type" value="Genomic_DNA"/>
</dbReference>
<dbReference type="SUPFAM" id="SSF53850">
    <property type="entry name" value="Periplasmic binding protein-like II"/>
    <property type="match status" value="1"/>
</dbReference>
<accession>A0A7X2TAZ0</accession>
<feature type="chain" id="PRO_5030595294" evidence="1">
    <location>
        <begin position="35"/>
        <end position="398"/>
    </location>
</feature>
<keyword evidence="1" id="KW-0732">Signal</keyword>
<evidence type="ECO:0000313" key="2">
    <source>
        <dbReference type="EMBL" id="MSS35394.1"/>
    </source>
</evidence>
<proteinExistence type="predicted"/>
<keyword evidence="3" id="KW-1185">Reference proteome</keyword>
<evidence type="ECO:0000256" key="1">
    <source>
        <dbReference type="SAM" id="SignalP"/>
    </source>
</evidence>
<dbReference type="RefSeq" id="WP_154470789.1">
    <property type="nucleotide sequence ID" value="NZ_VUMD01000001.1"/>
</dbReference>
<dbReference type="Gene3D" id="3.40.190.10">
    <property type="entry name" value="Periplasmic binding protein-like II"/>
    <property type="match status" value="2"/>
</dbReference>
<gene>
    <name evidence="2" type="ORF">FYJ39_02040</name>
</gene>
<evidence type="ECO:0000313" key="3">
    <source>
        <dbReference type="Proteomes" id="UP000429958"/>
    </source>
</evidence>
<organism evidence="2 3">
    <name type="scientific">Clostridium porci</name>
    <dbReference type="NCBI Taxonomy" id="2605778"/>
    <lineage>
        <taxon>Bacteria</taxon>
        <taxon>Bacillati</taxon>
        <taxon>Bacillota</taxon>
        <taxon>Clostridia</taxon>
        <taxon>Eubacteriales</taxon>
        <taxon>Clostridiaceae</taxon>
        <taxon>Clostridium</taxon>
    </lineage>
</organism>
<dbReference type="PANTHER" id="PTHR42779">
    <property type="entry name" value="PROTEIN YNJB"/>
    <property type="match status" value="1"/>
</dbReference>
<protein>
    <submittedName>
        <fullName evidence="2">Extracellular solute-binding protein</fullName>
    </submittedName>
</protein>
<dbReference type="InterPro" id="IPR006059">
    <property type="entry name" value="SBP"/>
</dbReference>
<dbReference type="PROSITE" id="PS51257">
    <property type="entry name" value="PROKAR_LIPOPROTEIN"/>
    <property type="match status" value="1"/>
</dbReference>
<dbReference type="Pfam" id="PF13416">
    <property type="entry name" value="SBP_bac_8"/>
    <property type="match status" value="1"/>
</dbReference>
<dbReference type="PANTHER" id="PTHR42779:SF1">
    <property type="entry name" value="PROTEIN YNJB"/>
    <property type="match status" value="1"/>
</dbReference>
<feature type="signal peptide" evidence="1">
    <location>
        <begin position="1"/>
        <end position="34"/>
    </location>
</feature>
<dbReference type="Proteomes" id="UP000429958">
    <property type="component" value="Unassembled WGS sequence"/>
</dbReference>
<sequence length="398" mass="44208">MKKKVSRKTWILSGLSVLSLAAAALTGCANSGQAEVSQDVPTVTIWGAGGQEVREALQTIADAHNADPKYNTKAKVEVQFVVSGTSEQSLEDRLVATYQAGETNTDFDLIALDDSAIAKIVSRTKEDFFDDIDTSKIPNYDNLVFKDNVVGTNFIPYRGTCVYLAYDSEVVSEPPKTADELYQWIEEHPGRFAYCDPSTGNSGFSFVANTIYNQLPQEAALSNDPKWETEHTEEWDNAFSLLEKLHPYLYQTAGKVQYPIKNQGVLDLLATKQIDMTPAFANMVLSQKNMETLPDNIKLTQLEEPFLGGLAGFMIPSIGSDKEACLSVIDYYLSYEAQAIDWNTMFASPVVDPSKLEGLEHEDWLAETDMSSMRYFSIGTIQTDISKRWTEEIGSLAR</sequence>